<comment type="caution">
    <text evidence="1">The sequence shown here is derived from an EMBL/GenBank/DDBJ whole genome shotgun (WGS) entry which is preliminary data.</text>
</comment>
<dbReference type="Proteomes" id="UP000051913">
    <property type="component" value="Unassembled WGS sequence"/>
</dbReference>
<dbReference type="AlphaFoldDB" id="A0A0R3LWD7"/>
<dbReference type="EMBL" id="LLXX01000066">
    <property type="protein sequence ID" value="KRR09331.1"/>
    <property type="molecule type" value="Genomic_DNA"/>
</dbReference>
<sequence length="93" mass="10323">MPLHCINEARLSRVAPLKAESILIAACLNTEYRDTSSIRDTVNEIARGCLAGADYTIEDTYVLTLVSVRRVAGIYRADRLRDSCIDQPRLVAV</sequence>
<protein>
    <submittedName>
        <fullName evidence="1">Uncharacterized protein</fullName>
    </submittedName>
</protein>
<proteinExistence type="predicted"/>
<accession>A0A0R3LWD7</accession>
<organism evidence="1 2">
    <name type="scientific">Bradyrhizobium valentinum</name>
    <dbReference type="NCBI Taxonomy" id="1518501"/>
    <lineage>
        <taxon>Bacteria</taxon>
        <taxon>Pseudomonadati</taxon>
        <taxon>Pseudomonadota</taxon>
        <taxon>Alphaproteobacteria</taxon>
        <taxon>Hyphomicrobiales</taxon>
        <taxon>Nitrobacteraceae</taxon>
        <taxon>Bradyrhizobium</taxon>
    </lineage>
</organism>
<evidence type="ECO:0000313" key="1">
    <source>
        <dbReference type="EMBL" id="KRR09331.1"/>
    </source>
</evidence>
<evidence type="ECO:0000313" key="2">
    <source>
        <dbReference type="Proteomes" id="UP000051913"/>
    </source>
</evidence>
<reference evidence="1 2" key="1">
    <citation type="submission" date="2014-03" db="EMBL/GenBank/DDBJ databases">
        <title>Bradyrhizobium valentinum sp. nov., isolated from effective nodules of Lupinus mariae-josephae, a lupine endemic of basic-lime soils in Eastern Spain.</title>
        <authorList>
            <person name="Duran D."/>
            <person name="Rey L."/>
            <person name="Navarro A."/>
            <person name="Busquets A."/>
            <person name="Imperial J."/>
            <person name="Ruiz-Argueso T."/>
        </authorList>
    </citation>
    <scope>NUCLEOTIDE SEQUENCE [LARGE SCALE GENOMIC DNA]</scope>
    <source>
        <strain evidence="1 2">LmjM3</strain>
    </source>
</reference>
<name>A0A0R3LWD7_9BRAD</name>
<gene>
    <name evidence="1" type="ORF">CP49_21210</name>
</gene>
<keyword evidence="2" id="KW-1185">Reference proteome</keyword>